<dbReference type="PANTHER" id="PTHR23086">
    <property type="entry name" value="PHOSPHATIDYLINOSITOL-4-PHOSPHATE 5-KINASE"/>
    <property type="match status" value="1"/>
</dbReference>
<dbReference type="SUPFAM" id="SSF56104">
    <property type="entry name" value="SAICAR synthase-like"/>
    <property type="match status" value="1"/>
</dbReference>
<evidence type="ECO:0000313" key="3">
    <source>
        <dbReference type="EMBL" id="KAJ2790225.1"/>
    </source>
</evidence>
<dbReference type="AlphaFoldDB" id="A0A9W8LQK3"/>
<dbReference type="SMART" id="SM00330">
    <property type="entry name" value="PIPKc"/>
    <property type="match status" value="1"/>
</dbReference>
<feature type="domain" description="PIPK" evidence="2">
    <location>
        <begin position="1"/>
        <end position="194"/>
    </location>
</feature>
<dbReference type="GO" id="GO:0005886">
    <property type="term" value="C:plasma membrane"/>
    <property type="evidence" value="ECO:0007669"/>
    <property type="project" value="TreeGrafter"/>
</dbReference>
<accession>A0A9W8LQK3</accession>
<keyword evidence="1" id="KW-0418">Kinase</keyword>
<dbReference type="GO" id="GO:0046854">
    <property type="term" value="P:phosphatidylinositol phosphate biosynthetic process"/>
    <property type="evidence" value="ECO:0007669"/>
    <property type="project" value="TreeGrafter"/>
</dbReference>
<proteinExistence type="predicted"/>
<dbReference type="PANTHER" id="PTHR23086:SF8">
    <property type="entry name" value="PHOSPHATIDYLINOSITOL 5-PHOSPHATE 4-KINASE, ISOFORM A"/>
    <property type="match status" value="1"/>
</dbReference>
<dbReference type="InterPro" id="IPR027483">
    <property type="entry name" value="PInositol-4-P-4/5-kinase_C_sf"/>
</dbReference>
<dbReference type="InterPro" id="IPR023610">
    <property type="entry name" value="PInositol-4/5-P-5/4-kinase"/>
</dbReference>
<dbReference type="GO" id="GO:0016308">
    <property type="term" value="F:1-phosphatidylinositol-4-phosphate 5-kinase activity"/>
    <property type="evidence" value="ECO:0007669"/>
    <property type="project" value="UniProtKB-EC"/>
</dbReference>
<dbReference type="GO" id="GO:0005524">
    <property type="term" value="F:ATP binding"/>
    <property type="evidence" value="ECO:0007669"/>
    <property type="project" value="UniProtKB-UniRule"/>
</dbReference>
<dbReference type="Gene3D" id="3.30.810.10">
    <property type="entry name" value="2-Layer Sandwich"/>
    <property type="match status" value="1"/>
</dbReference>
<protein>
    <submittedName>
        <fullName evidence="3">Phosphatidylinositol-4-phosphate 5-kinase</fullName>
        <ecNumber evidence="3">2.7.1.68</ecNumber>
    </submittedName>
</protein>
<keyword evidence="1" id="KW-0067">ATP-binding</keyword>
<evidence type="ECO:0000259" key="2">
    <source>
        <dbReference type="PROSITE" id="PS51455"/>
    </source>
</evidence>
<dbReference type="Pfam" id="PF01504">
    <property type="entry name" value="PIP5K"/>
    <property type="match status" value="1"/>
</dbReference>
<evidence type="ECO:0000313" key="4">
    <source>
        <dbReference type="Proteomes" id="UP001140094"/>
    </source>
</evidence>
<name>A0A9W8LQK3_9FUNG</name>
<keyword evidence="1 3" id="KW-0808">Transferase</keyword>
<dbReference type="Proteomes" id="UP001140094">
    <property type="component" value="Unassembled WGS sequence"/>
</dbReference>
<gene>
    <name evidence="3" type="primary">MSS4_2</name>
    <name evidence="3" type="ORF">H4R20_007048</name>
</gene>
<dbReference type="InterPro" id="IPR002498">
    <property type="entry name" value="PInositol-4-P-4/5-kinase_core"/>
</dbReference>
<keyword evidence="4" id="KW-1185">Reference proteome</keyword>
<reference evidence="3" key="1">
    <citation type="submission" date="2022-07" db="EMBL/GenBank/DDBJ databases">
        <title>Phylogenomic reconstructions and comparative analyses of Kickxellomycotina fungi.</title>
        <authorList>
            <person name="Reynolds N.K."/>
            <person name="Stajich J.E."/>
            <person name="Barry K."/>
            <person name="Grigoriev I.V."/>
            <person name="Crous P."/>
            <person name="Smith M.E."/>
        </authorList>
    </citation>
    <scope>NUCLEOTIDE SEQUENCE</scope>
    <source>
        <strain evidence="3">NRRL 1565</strain>
    </source>
</reference>
<evidence type="ECO:0000256" key="1">
    <source>
        <dbReference type="PROSITE-ProRule" id="PRU00781"/>
    </source>
</evidence>
<dbReference type="PROSITE" id="PS51455">
    <property type="entry name" value="PIPK"/>
    <property type="match status" value="1"/>
</dbReference>
<comment type="caution">
    <text evidence="3">The sequence shown here is derived from an EMBL/GenBank/DDBJ whole genome shotgun (WGS) entry which is preliminary data.</text>
</comment>
<dbReference type="EMBL" id="JANBUO010003588">
    <property type="protein sequence ID" value="KAJ2790225.1"/>
    <property type="molecule type" value="Genomic_DNA"/>
</dbReference>
<dbReference type="EC" id="2.7.1.68" evidence="3"/>
<sequence>MKDKNWAKMRQRLHLGPTKRRAFVKQLIEDVSLLIRLNIMDYSLLVGIHDLNKGNAAKLRDTTLAMFDPRTTDVHQLNRLTRAHTIRKKVVHTDPVALDALPLGTLPPLPESMFQELRYSIFYREDGGILSTDRSDRPAQLIYYLGVIDILTPYNMLKRTEHVVKSVVHDGSQISAINPRKYGLRFLRFMIRSLDGCEDVLPLLEEFERTTYQELCREHSLL</sequence>
<organism evidence="3 4">
    <name type="scientific">Coemansia guatemalensis</name>
    <dbReference type="NCBI Taxonomy" id="2761395"/>
    <lineage>
        <taxon>Eukaryota</taxon>
        <taxon>Fungi</taxon>
        <taxon>Fungi incertae sedis</taxon>
        <taxon>Zoopagomycota</taxon>
        <taxon>Kickxellomycotina</taxon>
        <taxon>Kickxellomycetes</taxon>
        <taxon>Kickxellales</taxon>
        <taxon>Kickxellaceae</taxon>
        <taxon>Coemansia</taxon>
    </lineage>
</organism>
<keyword evidence="1" id="KW-0547">Nucleotide-binding</keyword>
<dbReference type="OrthoDB" id="20783at2759"/>